<organism evidence="1 2">
    <name type="scientific">Artemisia annua</name>
    <name type="common">Sweet wormwood</name>
    <dbReference type="NCBI Taxonomy" id="35608"/>
    <lineage>
        <taxon>Eukaryota</taxon>
        <taxon>Viridiplantae</taxon>
        <taxon>Streptophyta</taxon>
        <taxon>Embryophyta</taxon>
        <taxon>Tracheophyta</taxon>
        <taxon>Spermatophyta</taxon>
        <taxon>Magnoliopsida</taxon>
        <taxon>eudicotyledons</taxon>
        <taxon>Gunneridae</taxon>
        <taxon>Pentapetalae</taxon>
        <taxon>asterids</taxon>
        <taxon>campanulids</taxon>
        <taxon>Asterales</taxon>
        <taxon>Asteraceae</taxon>
        <taxon>Asteroideae</taxon>
        <taxon>Anthemideae</taxon>
        <taxon>Artemisiinae</taxon>
        <taxon>Artemisia</taxon>
    </lineage>
</organism>
<name>A0A2U1PPR4_ARTAN</name>
<comment type="caution">
    <text evidence="1">The sequence shown here is derived from an EMBL/GenBank/DDBJ whole genome shotgun (WGS) entry which is preliminary data.</text>
</comment>
<protein>
    <submittedName>
        <fullName evidence="1">Esterase/lipase/thioesterase family protein</fullName>
    </submittedName>
</protein>
<keyword evidence="2" id="KW-1185">Reference proteome</keyword>
<reference evidence="1 2" key="1">
    <citation type="journal article" date="2018" name="Mol. Plant">
        <title>The genome of Artemisia annua provides insight into the evolution of Asteraceae family and artemisinin biosynthesis.</title>
        <authorList>
            <person name="Shen Q."/>
            <person name="Zhang L."/>
            <person name="Liao Z."/>
            <person name="Wang S."/>
            <person name="Yan T."/>
            <person name="Shi P."/>
            <person name="Liu M."/>
            <person name="Fu X."/>
            <person name="Pan Q."/>
            <person name="Wang Y."/>
            <person name="Lv Z."/>
            <person name="Lu X."/>
            <person name="Zhang F."/>
            <person name="Jiang W."/>
            <person name="Ma Y."/>
            <person name="Chen M."/>
            <person name="Hao X."/>
            <person name="Li L."/>
            <person name="Tang Y."/>
            <person name="Lv G."/>
            <person name="Zhou Y."/>
            <person name="Sun X."/>
            <person name="Brodelius P.E."/>
            <person name="Rose J.K.C."/>
            <person name="Tang K."/>
        </authorList>
    </citation>
    <scope>NUCLEOTIDE SEQUENCE [LARGE SCALE GENOMIC DNA]</scope>
    <source>
        <strain evidence="2">cv. Huhao1</strain>
        <tissue evidence="1">Leaf</tissue>
    </source>
</reference>
<evidence type="ECO:0000313" key="1">
    <source>
        <dbReference type="EMBL" id="PWA87741.1"/>
    </source>
</evidence>
<gene>
    <name evidence="1" type="ORF">CTI12_AA127690</name>
</gene>
<evidence type="ECO:0000313" key="2">
    <source>
        <dbReference type="Proteomes" id="UP000245207"/>
    </source>
</evidence>
<accession>A0A2U1PPR4</accession>
<dbReference type="Proteomes" id="UP000245207">
    <property type="component" value="Unassembled WGS sequence"/>
</dbReference>
<sequence>MAEEGFDLVTAIKGAGLYRRTKHTDYVSDFLPPTPHLEPRLYLLVLLAKMILLKNEAENEEEGECRGIVFTGEE</sequence>
<proteinExistence type="predicted"/>
<dbReference type="EMBL" id="PKPP01000881">
    <property type="protein sequence ID" value="PWA87741.1"/>
    <property type="molecule type" value="Genomic_DNA"/>
</dbReference>
<dbReference type="AlphaFoldDB" id="A0A2U1PPR4"/>